<protein>
    <submittedName>
        <fullName evidence="1">Uncharacterized protein</fullName>
    </submittedName>
</protein>
<proteinExistence type="predicted"/>
<dbReference type="Proteomes" id="UP000288603">
    <property type="component" value="Unassembled WGS sequence"/>
</dbReference>
<evidence type="ECO:0000313" key="1">
    <source>
        <dbReference type="EMBL" id="RWZ67810.1"/>
    </source>
</evidence>
<keyword evidence="2" id="KW-1185">Reference proteome</keyword>
<dbReference type="AlphaFoldDB" id="A0A444QE46"/>
<reference evidence="1 2" key="1">
    <citation type="submission" date="2018-12" db="EMBL/GenBank/DDBJ databases">
        <authorList>
            <person name="Li F."/>
        </authorList>
    </citation>
    <scope>NUCLEOTIDE SEQUENCE [LARGE SCALE GENOMIC DNA]</scope>
    <source>
        <strain evidence="1 2">8H24J-4-2</strain>
    </source>
</reference>
<comment type="caution">
    <text evidence="1">The sequence shown here is derived from an EMBL/GenBank/DDBJ whole genome shotgun (WGS) entry which is preliminary data.</text>
</comment>
<dbReference type="RefSeq" id="WP_128496980.1">
    <property type="nucleotide sequence ID" value="NZ_RZNC01000001.1"/>
</dbReference>
<evidence type="ECO:0000313" key="2">
    <source>
        <dbReference type="Proteomes" id="UP000288603"/>
    </source>
</evidence>
<organism evidence="1 2">
    <name type="scientific">Labedella populi</name>
    <dbReference type="NCBI Taxonomy" id="2498850"/>
    <lineage>
        <taxon>Bacteria</taxon>
        <taxon>Bacillati</taxon>
        <taxon>Actinomycetota</taxon>
        <taxon>Actinomycetes</taxon>
        <taxon>Micrococcales</taxon>
        <taxon>Microbacteriaceae</taxon>
        <taxon>Labedella</taxon>
    </lineage>
</organism>
<accession>A0A444QE46</accession>
<name>A0A444QE46_9MICO</name>
<gene>
    <name evidence="1" type="ORF">ELQ92_00610</name>
</gene>
<dbReference type="EMBL" id="RZNC01000001">
    <property type="protein sequence ID" value="RWZ67810.1"/>
    <property type="molecule type" value="Genomic_DNA"/>
</dbReference>
<sequence>MVFGDSVLHSWKCRVNAAATSSMVAPAEALLRYRARRKFVEESSETVCPPMSGSADASTVRYFVEFTARILKTGGVGCESVPGLLDIIMASCRPQVSESTPGRGPQHVVEEMCVLVNKVGI</sequence>